<dbReference type="STRING" id="1817883.A3G31_04815"/>
<reference evidence="1 2" key="1">
    <citation type="journal article" date="2016" name="Nat. Commun.">
        <title>Thousands of microbial genomes shed light on interconnected biogeochemical processes in an aquifer system.</title>
        <authorList>
            <person name="Anantharaman K."/>
            <person name="Brown C.T."/>
            <person name="Hug L.A."/>
            <person name="Sharon I."/>
            <person name="Castelle C.J."/>
            <person name="Probst A.J."/>
            <person name="Thomas B.C."/>
            <person name="Singh A."/>
            <person name="Wilkins M.J."/>
            <person name="Karaoz U."/>
            <person name="Brodie E.L."/>
            <person name="Williams K.H."/>
            <person name="Hubbard S.S."/>
            <person name="Banfield J.F."/>
        </authorList>
    </citation>
    <scope>NUCLEOTIDE SEQUENCE [LARGE SCALE GENOMIC DNA]</scope>
</reference>
<dbReference type="EMBL" id="MGDI01000002">
    <property type="protein sequence ID" value="OGL55327.1"/>
    <property type="molecule type" value="Genomic_DNA"/>
</dbReference>
<dbReference type="AlphaFoldDB" id="A0A1F7SQ57"/>
<proteinExistence type="predicted"/>
<name>A0A1F7SQ57_9BACT</name>
<comment type="caution">
    <text evidence="1">The sequence shown here is derived from an EMBL/GenBank/DDBJ whole genome shotgun (WGS) entry which is preliminary data.</text>
</comment>
<sequence length="522" mass="60038">METKTTDEPSSLFDVLIERIKEGLSSSGELEPELSKFISYKNEYSNFLKKKFFKADKELQSRIMTLMSSISDKSLAPLLKRIIEEKFLNIEFKLKAANILSFIDKSFDEKLLLELGEAAKFMETIHSCKETFLEDDCSVLSEGFFKIKKDLRESVINQLIEETGKKSLQFISEIISKDPELDIVIIELLKKAPSPEKIKILQDIYEKSQEKSIKNAVKKSFFVLKQKGFKIETPAGKKNDEAPVFKPHTPKGEGYLSILDPDGNQLLIFTMPLVKTSHGLICFQAVINYDEGIKDFRAVEITKKSFKNYISNLLVNKNFLIVETTSDYCKYLLKESACKMQAPPHGYVECLPFLDEKKIHFEQPLIYKNISYEEIKGEGFSETQAIQLLNIPEFEGLNIKPDRIEKYLDQMEEIENSRIIINQYQKEERITNLIFEASKEVFDINVKETLKRKLEEISYVLYMAGKKEKAKLALSAAINISENSGEPDRKLFLSELLKKSILKIKGIIEAKKKEEPSLIYKP</sequence>
<evidence type="ECO:0000313" key="1">
    <source>
        <dbReference type="EMBL" id="OGL55327.1"/>
    </source>
</evidence>
<dbReference type="Proteomes" id="UP000178082">
    <property type="component" value="Unassembled WGS sequence"/>
</dbReference>
<evidence type="ECO:0000313" key="2">
    <source>
        <dbReference type="Proteomes" id="UP000178082"/>
    </source>
</evidence>
<gene>
    <name evidence="1" type="ORF">A3G31_04815</name>
</gene>
<protein>
    <submittedName>
        <fullName evidence="1">Uncharacterized protein</fullName>
    </submittedName>
</protein>
<accession>A0A1F7SQ57</accession>
<organism evidence="1 2">
    <name type="scientific">Candidatus Schekmanbacteria bacterium RIFCSPLOWO2_12_FULL_38_15</name>
    <dbReference type="NCBI Taxonomy" id="1817883"/>
    <lineage>
        <taxon>Bacteria</taxon>
        <taxon>Candidatus Schekmaniibacteriota</taxon>
    </lineage>
</organism>